<keyword evidence="2" id="KW-0560">Oxidoreductase</keyword>
<accession>A0AAV8S4Q1</accession>
<dbReference type="AlphaFoldDB" id="A0AAV8S4Q1"/>
<dbReference type="PANTHER" id="PTHR43503">
    <property type="entry name" value="MCG48959-RELATED"/>
    <property type="match status" value="1"/>
</dbReference>
<dbReference type="InterPro" id="IPR024706">
    <property type="entry name" value="Peroxiredoxin_AhpC-typ"/>
</dbReference>
<protein>
    <recommendedName>
        <fullName evidence="1">thioredoxin-dependent peroxiredoxin</fullName>
        <ecNumber evidence="1">1.11.1.24</ecNumber>
    </recommendedName>
</protein>
<dbReference type="Gene3D" id="3.40.30.10">
    <property type="entry name" value="Glutaredoxin"/>
    <property type="match status" value="1"/>
</dbReference>
<dbReference type="GO" id="GO:0005739">
    <property type="term" value="C:mitochondrion"/>
    <property type="evidence" value="ECO:0007669"/>
    <property type="project" value="TreeGrafter"/>
</dbReference>
<organism evidence="6 7">
    <name type="scientific">Erythroxylum novogranatense</name>
    <dbReference type="NCBI Taxonomy" id="1862640"/>
    <lineage>
        <taxon>Eukaryota</taxon>
        <taxon>Viridiplantae</taxon>
        <taxon>Streptophyta</taxon>
        <taxon>Embryophyta</taxon>
        <taxon>Tracheophyta</taxon>
        <taxon>Spermatophyta</taxon>
        <taxon>Magnoliopsida</taxon>
        <taxon>eudicotyledons</taxon>
        <taxon>Gunneridae</taxon>
        <taxon>Pentapetalae</taxon>
        <taxon>rosids</taxon>
        <taxon>fabids</taxon>
        <taxon>Malpighiales</taxon>
        <taxon>Erythroxylaceae</taxon>
        <taxon>Erythroxylum</taxon>
    </lineage>
</organism>
<evidence type="ECO:0000256" key="1">
    <source>
        <dbReference type="ARBA" id="ARBA00013017"/>
    </source>
</evidence>
<proteinExistence type="predicted"/>
<dbReference type="Pfam" id="PF10417">
    <property type="entry name" value="1-cysPrx_C"/>
    <property type="match status" value="1"/>
</dbReference>
<gene>
    <name evidence="6" type="ORF">K2173_011400</name>
</gene>
<feature type="domain" description="Alkyl hydroperoxide reductase subunit C/ Thiol specific antioxidant" evidence="4">
    <location>
        <begin position="4"/>
        <end position="88"/>
    </location>
</feature>
<comment type="caution">
    <text evidence="6">The sequence shown here is derived from an EMBL/GenBank/DDBJ whole genome shotgun (WGS) entry which is preliminary data.</text>
</comment>
<dbReference type="EC" id="1.11.1.24" evidence="1"/>
<evidence type="ECO:0000259" key="4">
    <source>
        <dbReference type="Pfam" id="PF00578"/>
    </source>
</evidence>
<comment type="catalytic activity">
    <reaction evidence="3">
        <text>a hydroperoxide + [thioredoxin]-dithiol = an alcohol + [thioredoxin]-disulfide + H2O</text>
        <dbReference type="Rhea" id="RHEA:62620"/>
        <dbReference type="Rhea" id="RHEA-COMP:10698"/>
        <dbReference type="Rhea" id="RHEA-COMP:10700"/>
        <dbReference type="ChEBI" id="CHEBI:15377"/>
        <dbReference type="ChEBI" id="CHEBI:29950"/>
        <dbReference type="ChEBI" id="CHEBI:30879"/>
        <dbReference type="ChEBI" id="CHEBI:35924"/>
        <dbReference type="ChEBI" id="CHEBI:50058"/>
        <dbReference type="EC" id="1.11.1.24"/>
    </reaction>
</comment>
<evidence type="ECO:0000313" key="7">
    <source>
        <dbReference type="Proteomes" id="UP001159364"/>
    </source>
</evidence>
<dbReference type="GO" id="GO:0005829">
    <property type="term" value="C:cytosol"/>
    <property type="evidence" value="ECO:0007669"/>
    <property type="project" value="TreeGrafter"/>
</dbReference>
<dbReference type="InterPro" id="IPR036249">
    <property type="entry name" value="Thioredoxin-like_sf"/>
</dbReference>
<evidence type="ECO:0000313" key="6">
    <source>
        <dbReference type="EMBL" id="KAJ8747047.1"/>
    </source>
</evidence>
<keyword evidence="7" id="KW-1185">Reference proteome</keyword>
<feature type="domain" description="Peroxiredoxin C-terminal" evidence="5">
    <location>
        <begin position="104"/>
        <end position="137"/>
    </location>
</feature>
<evidence type="ECO:0000259" key="5">
    <source>
        <dbReference type="Pfam" id="PF10417"/>
    </source>
</evidence>
<dbReference type="InterPro" id="IPR019479">
    <property type="entry name" value="Peroxiredoxin_C"/>
</dbReference>
<dbReference type="Pfam" id="PF00578">
    <property type="entry name" value="AhpC-TSA"/>
    <property type="match status" value="1"/>
</dbReference>
<evidence type="ECO:0000256" key="2">
    <source>
        <dbReference type="ARBA" id="ARBA00023002"/>
    </source>
</evidence>
<dbReference type="PANTHER" id="PTHR43503:SF4">
    <property type="entry name" value="PEROXIREDOXIN-6"/>
    <property type="match status" value="1"/>
</dbReference>
<dbReference type="GO" id="GO:0140824">
    <property type="term" value="F:thioredoxin-dependent peroxiredoxin activity"/>
    <property type="evidence" value="ECO:0007669"/>
    <property type="project" value="UniProtKB-EC"/>
</dbReference>
<dbReference type="InterPro" id="IPR000866">
    <property type="entry name" value="AhpC/TSA"/>
</dbReference>
<name>A0AAV8S4Q1_9ROSI</name>
<evidence type="ECO:0000256" key="3">
    <source>
        <dbReference type="ARBA" id="ARBA00049091"/>
    </source>
</evidence>
<dbReference type="GO" id="GO:0045454">
    <property type="term" value="P:cell redox homeostasis"/>
    <property type="evidence" value="ECO:0007669"/>
    <property type="project" value="TreeGrafter"/>
</dbReference>
<sequence length="143" mass="15935">MAVYAPEFAKGGVKLLGLSCDDFDSHVEWIKDIEAYMPGSKVTYSIVADKNRKAIKQLNMVDPDEQDFNGGTVPSRVLHIVGSDKKIKLSFLYPASTERNVEEVMRRKIATPANWKPGDAVVISPNVSNEDAKKEYLRFTNGD</sequence>
<dbReference type="EMBL" id="JAIWQS010000248">
    <property type="protein sequence ID" value="KAJ8747047.1"/>
    <property type="molecule type" value="Genomic_DNA"/>
</dbReference>
<dbReference type="SUPFAM" id="SSF52833">
    <property type="entry name" value="Thioredoxin-like"/>
    <property type="match status" value="1"/>
</dbReference>
<dbReference type="PIRSF" id="PIRSF000239">
    <property type="entry name" value="AHPC"/>
    <property type="match status" value="1"/>
</dbReference>
<dbReference type="Gene3D" id="3.30.1020.10">
    <property type="entry name" value="Antioxidant, Horf6, Chain A, domain2"/>
    <property type="match status" value="1"/>
</dbReference>
<dbReference type="Proteomes" id="UP001159364">
    <property type="component" value="Unassembled WGS sequence"/>
</dbReference>
<reference evidence="6 7" key="1">
    <citation type="submission" date="2021-09" db="EMBL/GenBank/DDBJ databases">
        <title>Genomic insights and catalytic innovation underlie evolution of tropane alkaloids biosynthesis.</title>
        <authorList>
            <person name="Wang Y.-J."/>
            <person name="Tian T."/>
            <person name="Huang J.-P."/>
            <person name="Huang S.-X."/>
        </authorList>
    </citation>
    <scope>NUCLEOTIDE SEQUENCE [LARGE SCALE GENOMIC DNA]</scope>
    <source>
        <strain evidence="6">KIB-2018</strain>
        <tissue evidence="6">Leaf</tissue>
    </source>
</reference>